<dbReference type="SMART" id="SM00671">
    <property type="entry name" value="SEL1"/>
    <property type="match status" value="4"/>
</dbReference>
<keyword evidence="3" id="KW-1185">Reference proteome</keyword>
<dbReference type="AlphaFoldDB" id="A0A9N8W004"/>
<dbReference type="OrthoDB" id="2384430at2759"/>
<dbReference type="InterPro" id="IPR011990">
    <property type="entry name" value="TPR-like_helical_dom_sf"/>
</dbReference>
<sequence length="223" mass="25572">MKTKQVSNGITEENESIETILDKTIYLFHELYDSGRTKSCQIAGLLRAYIDENVTDPIGFLNTIMENPQYITLLGYFYYFGIKINKNYQLAIQCFTKAAGLNDSYAQYLLGMCYDTGIGTIKNKEKSFYWYLQSANNNNLFGQYALADCYFYADGCVEDKRKAFIWTKKSAEGGHAEAQAALILAYEDGLNKDKHKAFAWYKKYVTSGNDNYSSLFREMFKAE</sequence>
<dbReference type="InterPro" id="IPR006597">
    <property type="entry name" value="Sel1-like"/>
</dbReference>
<evidence type="ECO:0000313" key="2">
    <source>
        <dbReference type="EMBL" id="CAG8472307.1"/>
    </source>
</evidence>
<dbReference type="Pfam" id="PF08238">
    <property type="entry name" value="Sel1"/>
    <property type="match status" value="4"/>
</dbReference>
<dbReference type="InterPro" id="IPR050767">
    <property type="entry name" value="Sel1_AlgK"/>
</dbReference>
<proteinExistence type="inferred from homology"/>
<dbReference type="PANTHER" id="PTHR11102:SF160">
    <property type="entry name" value="ERAD-ASSOCIATED E3 UBIQUITIN-PROTEIN LIGASE COMPONENT HRD3"/>
    <property type="match status" value="1"/>
</dbReference>
<comment type="similarity">
    <text evidence="1">Belongs to the sel-1 family.</text>
</comment>
<evidence type="ECO:0000313" key="3">
    <source>
        <dbReference type="Proteomes" id="UP000789831"/>
    </source>
</evidence>
<comment type="caution">
    <text evidence="2">The sequence shown here is derived from an EMBL/GenBank/DDBJ whole genome shotgun (WGS) entry which is preliminary data.</text>
</comment>
<dbReference type="Gene3D" id="1.25.40.10">
    <property type="entry name" value="Tetratricopeptide repeat domain"/>
    <property type="match status" value="1"/>
</dbReference>
<dbReference type="SUPFAM" id="SSF81901">
    <property type="entry name" value="HCP-like"/>
    <property type="match status" value="1"/>
</dbReference>
<name>A0A9N8W004_9GLOM</name>
<dbReference type="PANTHER" id="PTHR11102">
    <property type="entry name" value="SEL-1-LIKE PROTEIN"/>
    <property type="match status" value="1"/>
</dbReference>
<protein>
    <submittedName>
        <fullName evidence="2">9210_t:CDS:1</fullName>
    </submittedName>
</protein>
<dbReference type="EMBL" id="CAJVPL010000246">
    <property type="protein sequence ID" value="CAG8472307.1"/>
    <property type="molecule type" value="Genomic_DNA"/>
</dbReference>
<organism evidence="2 3">
    <name type="scientific">Ambispora gerdemannii</name>
    <dbReference type="NCBI Taxonomy" id="144530"/>
    <lineage>
        <taxon>Eukaryota</taxon>
        <taxon>Fungi</taxon>
        <taxon>Fungi incertae sedis</taxon>
        <taxon>Mucoromycota</taxon>
        <taxon>Glomeromycotina</taxon>
        <taxon>Glomeromycetes</taxon>
        <taxon>Archaeosporales</taxon>
        <taxon>Ambisporaceae</taxon>
        <taxon>Ambispora</taxon>
    </lineage>
</organism>
<gene>
    <name evidence="2" type="ORF">AGERDE_LOCUS2800</name>
</gene>
<accession>A0A9N8W004</accession>
<reference evidence="2" key="1">
    <citation type="submission" date="2021-06" db="EMBL/GenBank/DDBJ databases">
        <authorList>
            <person name="Kallberg Y."/>
            <person name="Tangrot J."/>
            <person name="Rosling A."/>
        </authorList>
    </citation>
    <scope>NUCLEOTIDE SEQUENCE</scope>
    <source>
        <strain evidence="2">MT106</strain>
    </source>
</reference>
<dbReference type="Proteomes" id="UP000789831">
    <property type="component" value="Unassembled WGS sequence"/>
</dbReference>
<evidence type="ECO:0000256" key="1">
    <source>
        <dbReference type="ARBA" id="ARBA00038101"/>
    </source>
</evidence>